<protein>
    <submittedName>
        <fullName evidence="3">Uncharacterized protein</fullName>
    </submittedName>
</protein>
<evidence type="ECO:0000313" key="3">
    <source>
        <dbReference type="EMBL" id="GFE80185.1"/>
    </source>
</evidence>
<proteinExistence type="predicted"/>
<evidence type="ECO:0000256" key="2">
    <source>
        <dbReference type="SAM" id="SignalP"/>
    </source>
</evidence>
<comment type="caution">
    <text evidence="3">The sequence shown here is derived from an EMBL/GenBank/DDBJ whole genome shotgun (WGS) entry which is preliminary data.</text>
</comment>
<accession>A0A829YAS3</accession>
<evidence type="ECO:0000313" key="4">
    <source>
        <dbReference type="Proteomes" id="UP000445000"/>
    </source>
</evidence>
<keyword evidence="4" id="KW-1185">Reference proteome</keyword>
<keyword evidence="2" id="KW-0732">Signal</keyword>
<dbReference type="AlphaFoldDB" id="A0A829YAS3"/>
<feature type="chain" id="PRO_5032656671" evidence="2">
    <location>
        <begin position="23"/>
        <end position="224"/>
    </location>
</feature>
<feature type="region of interest" description="Disordered" evidence="1">
    <location>
        <begin position="25"/>
        <end position="48"/>
    </location>
</feature>
<feature type="region of interest" description="Disordered" evidence="1">
    <location>
        <begin position="204"/>
        <end position="224"/>
    </location>
</feature>
<sequence length="224" mass="24461">MRVTVSLAALIAVLTAVSAAHLSVTRDADESSRQSAAPAPAPIDTQMMSSAPSAKEIAFAAPERNRQLALAIERALVSRDSQYLETVFNFVLPELLREEPERVVAMFAQQEPGESRNALRDEVARQWIMKDRDAAIEWMSSLEQADRTASVTIATRALAAINPAQAITLADQFGVGSDDGSLEHIVQIWAAEKPAEAVRWIEGQPPGEPRTAQLRARIEHGRSR</sequence>
<name>A0A829YAS3_9GAMM</name>
<organism evidence="3 4">
    <name type="scientific">Steroidobacter agaridevorans</name>
    <dbReference type="NCBI Taxonomy" id="2695856"/>
    <lineage>
        <taxon>Bacteria</taxon>
        <taxon>Pseudomonadati</taxon>
        <taxon>Pseudomonadota</taxon>
        <taxon>Gammaproteobacteria</taxon>
        <taxon>Steroidobacterales</taxon>
        <taxon>Steroidobacteraceae</taxon>
        <taxon>Steroidobacter</taxon>
    </lineage>
</organism>
<feature type="signal peptide" evidence="2">
    <location>
        <begin position="1"/>
        <end position="22"/>
    </location>
</feature>
<evidence type="ECO:0000256" key="1">
    <source>
        <dbReference type="SAM" id="MobiDB-lite"/>
    </source>
</evidence>
<reference evidence="4" key="1">
    <citation type="submission" date="2020-01" db="EMBL/GenBank/DDBJ databases">
        <title>'Steroidobacter agaridevorans' sp. nov., agar-degrading bacteria isolated from rhizosphere soils.</title>
        <authorList>
            <person name="Ikenaga M."/>
            <person name="Kataoka M."/>
            <person name="Murouchi A."/>
            <person name="Katsuragi S."/>
            <person name="Sakai M."/>
        </authorList>
    </citation>
    <scope>NUCLEOTIDE SEQUENCE [LARGE SCALE GENOMIC DNA]</scope>
    <source>
        <strain evidence="4">YU21-B</strain>
    </source>
</reference>
<dbReference type="Proteomes" id="UP000445000">
    <property type="component" value="Unassembled WGS sequence"/>
</dbReference>
<gene>
    <name evidence="3" type="ORF">GCM10011487_21850</name>
</gene>
<dbReference type="EMBL" id="BLJN01000002">
    <property type="protein sequence ID" value="GFE80185.1"/>
    <property type="molecule type" value="Genomic_DNA"/>
</dbReference>